<dbReference type="Pfam" id="PF02502">
    <property type="entry name" value="LacAB_rpiB"/>
    <property type="match status" value="1"/>
</dbReference>
<feature type="active site" description="Proton donor" evidence="3">
    <location>
        <position position="106"/>
    </location>
</feature>
<protein>
    <submittedName>
        <fullName evidence="5">Ribose 5-phosphate isomerase B</fullName>
        <ecNumber evidence="5">5.3.1.6</ecNumber>
    </submittedName>
</protein>
<dbReference type="SUPFAM" id="SSF89623">
    <property type="entry name" value="Ribose/Galactose isomerase RpiB/AlsB"/>
    <property type="match status" value="1"/>
</dbReference>
<evidence type="ECO:0000313" key="5">
    <source>
        <dbReference type="EMBL" id="QAR33593.1"/>
    </source>
</evidence>
<dbReference type="PIRSF" id="PIRSF005384">
    <property type="entry name" value="RpiB_LacA_B"/>
    <property type="match status" value="1"/>
</dbReference>
<evidence type="ECO:0000256" key="3">
    <source>
        <dbReference type="PIRSR" id="PIRSR005384-1"/>
    </source>
</evidence>
<evidence type="ECO:0000313" key="6">
    <source>
        <dbReference type="Proteomes" id="UP000287502"/>
    </source>
</evidence>
<dbReference type="PANTHER" id="PTHR30345:SF0">
    <property type="entry name" value="DNA DAMAGE-REPAIR_TOLERATION PROTEIN DRT102"/>
    <property type="match status" value="1"/>
</dbReference>
<dbReference type="EMBL" id="CP035108">
    <property type="protein sequence ID" value="QAR33593.1"/>
    <property type="molecule type" value="Genomic_DNA"/>
</dbReference>
<feature type="binding site" evidence="4">
    <location>
        <position position="107"/>
    </location>
    <ligand>
        <name>D-ribulose 5-phosphate</name>
        <dbReference type="ChEBI" id="CHEBI:58121"/>
    </ligand>
</feature>
<accession>A0A3R5V1W8</accession>
<dbReference type="GO" id="GO:0004751">
    <property type="term" value="F:ribose-5-phosphate isomerase activity"/>
    <property type="evidence" value="ECO:0007669"/>
    <property type="project" value="UniProtKB-EC"/>
</dbReference>
<sequence>MCSRISVFKKIAIASDHGGFELKEQLKNYISKYGVDVLDLGTDNETSVDYPDFGAKAGIAVADGEADGAIVICGSGIGISISANKIPGIRAALCWDTYTAKMSRMHNDSNVLALGGRIITFDRAVDMVDLWLTTPFEGGRHRKRIDKLDVLAAERWRKYLSEEK</sequence>
<keyword evidence="6" id="KW-1185">Reference proteome</keyword>
<comment type="similarity">
    <text evidence="1">Belongs to the LacAB/RpiB family.</text>
</comment>
<keyword evidence="2 5" id="KW-0413">Isomerase</keyword>
<gene>
    <name evidence="5" type="primary">rpiB</name>
    <name evidence="5" type="ORF">EP073_09320</name>
</gene>
<dbReference type="InterPro" id="IPR003500">
    <property type="entry name" value="RpiB_LacA_LacB"/>
</dbReference>
<dbReference type="InterPro" id="IPR004785">
    <property type="entry name" value="RpiB"/>
</dbReference>
<organism evidence="5 6">
    <name type="scientific">Geovibrio thiophilus</name>
    <dbReference type="NCBI Taxonomy" id="139438"/>
    <lineage>
        <taxon>Bacteria</taxon>
        <taxon>Pseudomonadati</taxon>
        <taxon>Deferribacterota</taxon>
        <taxon>Deferribacteres</taxon>
        <taxon>Deferribacterales</taxon>
        <taxon>Geovibrionaceae</taxon>
        <taxon>Geovibrio</taxon>
    </lineage>
</organism>
<dbReference type="NCBIfam" id="TIGR00689">
    <property type="entry name" value="rpiB_lacA_lacB"/>
    <property type="match status" value="1"/>
</dbReference>
<dbReference type="NCBIfam" id="NF004051">
    <property type="entry name" value="PRK05571.1"/>
    <property type="match status" value="1"/>
</dbReference>
<feature type="binding site" evidence="4">
    <location>
        <position position="144"/>
    </location>
    <ligand>
        <name>D-ribulose 5-phosphate</name>
        <dbReference type="ChEBI" id="CHEBI:58121"/>
    </ligand>
</feature>
<dbReference type="Gene3D" id="3.40.1400.10">
    <property type="entry name" value="Sugar-phosphate isomerase, RpiB/LacA/LacB"/>
    <property type="match status" value="1"/>
</dbReference>
<dbReference type="GO" id="GO:0009052">
    <property type="term" value="P:pentose-phosphate shunt, non-oxidative branch"/>
    <property type="evidence" value="ECO:0007669"/>
    <property type="project" value="TreeGrafter"/>
</dbReference>
<name>A0A3R5V1W8_9BACT</name>
<feature type="binding site" evidence="4">
    <location>
        <position position="140"/>
    </location>
    <ligand>
        <name>D-ribulose 5-phosphate</name>
        <dbReference type="ChEBI" id="CHEBI:58121"/>
    </ligand>
</feature>
<dbReference type="AlphaFoldDB" id="A0A3R5V1W8"/>
<feature type="binding site" evidence="4">
    <location>
        <begin position="74"/>
        <end position="78"/>
    </location>
    <ligand>
        <name>D-ribulose 5-phosphate</name>
        <dbReference type="ChEBI" id="CHEBI:58121"/>
    </ligand>
</feature>
<dbReference type="OrthoDB" id="1778624at2"/>
<proteinExistence type="inferred from homology"/>
<dbReference type="NCBIfam" id="TIGR01120">
    <property type="entry name" value="rpiB"/>
    <property type="match status" value="1"/>
</dbReference>
<feature type="binding site" evidence="4">
    <location>
        <begin position="16"/>
        <end position="17"/>
    </location>
    <ligand>
        <name>D-ribulose 5-phosphate</name>
        <dbReference type="ChEBI" id="CHEBI:58121"/>
    </ligand>
</feature>
<dbReference type="RefSeq" id="WP_128466879.1">
    <property type="nucleotide sequence ID" value="NZ_CP035108.1"/>
</dbReference>
<evidence type="ECO:0000256" key="1">
    <source>
        <dbReference type="ARBA" id="ARBA00008754"/>
    </source>
</evidence>
<reference evidence="5 6" key="1">
    <citation type="submission" date="2019-01" db="EMBL/GenBank/DDBJ databases">
        <title>Geovibrio thiophilus DSM 11263, complete genome.</title>
        <authorList>
            <person name="Spring S."/>
            <person name="Bunk B."/>
            <person name="Sproer C."/>
        </authorList>
    </citation>
    <scope>NUCLEOTIDE SEQUENCE [LARGE SCALE GENOMIC DNA]</scope>
    <source>
        <strain evidence="5 6">DSM 11263</strain>
    </source>
</reference>
<dbReference type="InterPro" id="IPR036569">
    <property type="entry name" value="RpiB_LacA_LacB_sf"/>
</dbReference>
<dbReference type="Proteomes" id="UP000287502">
    <property type="component" value="Chromosome"/>
</dbReference>
<evidence type="ECO:0000256" key="4">
    <source>
        <dbReference type="PIRSR" id="PIRSR005384-2"/>
    </source>
</evidence>
<dbReference type="GO" id="GO:0019316">
    <property type="term" value="P:D-allose catabolic process"/>
    <property type="evidence" value="ECO:0007669"/>
    <property type="project" value="TreeGrafter"/>
</dbReference>
<dbReference type="KEGG" id="gtl:EP073_09320"/>
<dbReference type="EC" id="5.3.1.6" evidence="5"/>
<dbReference type="PANTHER" id="PTHR30345">
    <property type="entry name" value="RIBOSE-5-PHOSPHATE ISOMERASE B"/>
    <property type="match status" value="1"/>
</dbReference>
<evidence type="ECO:0000256" key="2">
    <source>
        <dbReference type="ARBA" id="ARBA00023235"/>
    </source>
</evidence>
<feature type="active site" description="Proton acceptor" evidence="3">
    <location>
        <position position="73"/>
    </location>
</feature>
<feature type="binding site" evidence="4">
    <location>
        <position position="117"/>
    </location>
    <ligand>
        <name>D-ribulose 5-phosphate</name>
        <dbReference type="ChEBI" id="CHEBI:58121"/>
    </ligand>
</feature>